<dbReference type="AlphaFoldDB" id="A0AAE0KHF3"/>
<comment type="similarity">
    <text evidence="1 8">Belongs to the tannase family.</text>
</comment>
<dbReference type="EMBL" id="JAULSN010000003">
    <property type="protein sequence ID" value="KAK3376808.1"/>
    <property type="molecule type" value="Genomic_DNA"/>
</dbReference>
<evidence type="ECO:0000313" key="10">
    <source>
        <dbReference type="Proteomes" id="UP001287356"/>
    </source>
</evidence>
<dbReference type="Pfam" id="PF07519">
    <property type="entry name" value="Tannase"/>
    <property type="match status" value="2"/>
</dbReference>
<name>A0AAE0KHF3_9PEZI</name>
<comment type="caution">
    <text evidence="9">The sequence shown here is derived from an EMBL/GenBank/DDBJ whole genome shotgun (WGS) entry which is preliminary data.</text>
</comment>
<evidence type="ECO:0000256" key="8">
    <source>
        <dbReference type="RuleBase" id="RU361238"/>
    </source>
</evidence>
<evidence type="ECO:0000256" key="3">
    <source>
        <dbReference type="ARBA" id="ARBA00022723"/>
    </source>
</evidence>
<keyword evidence="6" id="KW-0106">Calcium</keyword>
<keyword evidence="10" id="KW-1185">Reference proteome</keyword>
<reference evidence="9" key="2">
    <citation type="submission" date="2023-06" db="EMBL/GenBank/DDBJ databases">
        <authorList>
            <consortium name="Lawrence Berkeley National Laboratory"/>
            <person name="Haridas S."/>
            <person name="Hensen N."/>
            <person name="Bonometti L."/>
            <person name="Westerberg I."/>
            <person name="Brannstrom I.O."/>
            <person name="Guillou S."/>
            <person name="Cros-Aarteil S."/>
            <person name="Calhoun S."/>
            <person name="Kuo A."/>
            <person name="Mondo S."/>
            <person name="Pangilinan J."/>
            <person name="Riley R."/>
            <person name="Labutti K."/>
            <person name="Andreopoulos B."/>
            <person name="Lipzen A."/>
            <person name="Chen C."/>
            <person name="Yanf M."/>
            <person name="Daum C."/>
            <person name="Ng V."/>
            <person name="Clum A."/>
            <person name="Steindorff A."/>
            <person name="Ohm R."/>
            <person name="Martin F."/>
            <person name="Silar P."/>
            <person name="Natvig D."/>
            <person name="Lalanne C."/>
            <person name="Gautier V."/>
            <person name="Ament-Velasquez S.L."/>
            <person name="Kruys A."/>
            <person name="Hutchinson M.I."/>
            <person name="Powell A.J."/>
            <person name="Barry K."/>
            <person name="Miller A.N."/>
            <person name="Grigoriev I.V."/>
            <person name="Debuchy R."/>
            <person name="Gladieux P."/>
            <person name="Thoren M.H."/>
            <person name="Johannesson H."/>
        </authorList>
    </citation>
    <scope>NUCLEOTIDE SEQUENCE</scope>
    <source>
        <strain evidence="9">CBS 958.72</strain>
    </source>
</reference>
<evidence type="ECO:0000313" key="9">
    <source>
        <dbReference type="EMBL" id="KAK3376808.1"/>
    </source>
</evidence>
<evidence type="ECO:0000256" key="5">
    <source>
        <dbReference type="ARBA" id="ARBA00022801"/>
    </source>
</evidence>
<dbReference type="SUPFAM" id="SSF53474">
    <property type="entry name" value="alpha/beta-Hydrolases"/>
    <property type="match status" value="2"/>
</dbReference>
<evidence type="ECO:0000256" key="6">
    <source>
        <dbReference type="ARBA" id="ARBA00022837"/>
    </source>
</evidence>
<dbReference type="Proteomes" id="UP001287356">
    <property type="component" value="Unassembled WGS sequence"/>
</dbReference>
<proteinExistence type="inferred from homology"/>
<keyword evidence="3" id="KW-0479">Metal-binding</keyword>
<accession>A0AAE0KHF3</accession>
<dbReference type="PANTHER" id="PTHR33938">
    <property type="entry name" value="FERULOYL ESTERASE B-RELATED"/>
    <property type="match status" value="1"/>
</dbReference>
<feature type="chain" id="PRO_5041774839" description="Carboxylic ester hydrolase" evidence="8">
    <location>
        <begin position="27"/>
        <end position="575"/>
    </location>
</feature>
<evidence type="ECO:0000256" key="2">
    <source>
        <dbReference type="ARBA" id="ARBA00022487"/>
    </source>
</evidence>
<evidence type="ECO:0000256" key="7">
    <source>
        <dbReference type="ARBA" id="ARBA00023157"/>
    </source>
</evidence>
<dbReference type="GO" id="GO:0030600">
    <property type="term" value="F:feruloyl esterase activity"/>
    <property type="evidence" value="ECO:0007669"/>
    <property type="project" value="UniProtKB-ARBA"/>
</dbReference>
<keyword evidence="7" id="KW-1015">Disulfide bond</keyword>
<keyword evidence="5 8" id="KW-0378">Hydrolase</keyword>
<sequence length="575" mass="61788">MARFTVAVASAAVAFALWATASPASAPAPAPAPASKQLKCDTASFAAVLPAGATLEKVASVPEGGSFGEGAADIPYPVNPTGLPELCAVTVRVASSASSSYRFGLFLPTAWQGKFLAVGNGGFAGGINWLDMAPGPHYGMAAVSTDLGHNSSVIDLTWALNQPEKRTDFGWRALHGTVVLGKTLTQAYYGSNRKIAYSYYNGCSTGGRQGLREIQEFPDSFDGALIGAPAWWTSHLNNYVTKLGIYNLPVSDPKHIPTALFSVIGDEVVRQCDSADGVKDGIVTSPELCAFDYSKLLCRGGGNSSTCLTSAQIETAKKVYSDAYSSVDGSFVYTGLTLSSEDQWYILLGGTEPSPFGVGYQRDFLLDDATWDWRNYNDSLVKLAERTDPGGAQAVKFDTSAFKRRGGKMLLYHGVADGLVPTKGSEHYYNKTVEAFGGDVGAVTDFLRFFLIPGMQHCWSTPVGAPYNIAGAFQPGAMGSGQWSVPGFKDKDHDAMLALVDWVEHGRAVDSIIATTWNSPLDPSSGLLAQRPLCPWPQKAVYDKTGDVAAASSWSCPPLTVKGRNPWWWWWRRWW</sequence>
<organism evidence="9 10">
    <name type="scientific">Lasiosphaeria ovina</name>
    <dbReference type="NCBI Taxonomy" id="92902"/>
    <lineage>
        <taxon>Eukaryota</taxon>
        <taxon>Fungi</taxon>
        <taxon>Dikarya</taxon>
        <taxon>Ascomycota</taxon>
        <taxon>Pezizomycotina</taxon>
        <taxon>Sordariomycetes</taxon>
        <taxon>Sordariomycetidae</taxon>
        <taxon>Sordariales</taxon>
        <taxon>Lasiosphaeriaceae</taxon>
        <taxon>Lasiosphaeria</taxon>
    </lineage>
</organism>
<keyword evidence="4 8" id="KW-0732">Signal</keyword>
<feature type="signal peptide" evidence="8">
    <location>
        <begin position="1"/>
        <end position="26"/>
    </location>
</feature>
<keyword evidence="2" id="KW-0719">Serine esterase</keyword>
<gene>
    <name evidence="9" type="ORF">B0T24DRAFT_665681</name>
</gene>
<protein>
    <recommendedName>
        <fullName evidence="8">Carboxylic ester hydrolase</fullName>
        <ecNumber evidence="8">3.1.1.-</ecNumber>
    </recommendedName>
</protein>
<dbReference type="InterPro" id="IPR029058">
    <property type="entry name" value="AB_hydrolase_fold"/>
</dbReference>
<dbReference type="InterPro" id="IPR011118">
    <property type="entry name" value="Tannase/feruloyl_esterase"/>
</dbReference>
<dbReference type="GO" id="GO:0046872">
    <property type="term" value="F:metal ion binding"/>
    <property type="evidence" value="ECO:0007669"/>
    <property type="project" value="UniProtKB-KW"/>
</dbReference>
<dbReference type="EC" id="3.1.1.-" evidence="8"/>
<dbReference type="PANTHER" id="PTHR33938:SF2">
    <property type="entry name" value="CARBOXYLIC ESTER HYDROLASE"/>
    <property type="match status" value="1"/>
</dbReference>
<evidence type="ECO:0000256" key="1">
    <source>
        <dbReference type="ARBA" id="ARBA00006249"/>
    </source>
</evidence>
<evidence type="ECO:0000256" key="4">
    <source>
        <dbReference type="ARBA" id="ARBA00022729"/>
    </source>
</evidence>
<reference evidence="9" key="1">
    <citation type="journal article" date="2023" name="Mol. Phylogenet. Evol.">
        <title>Genome-scale phylogeny and comparative genomics of the fungal order Sordariales.</title>
        <authorList>
            <person name="Hensen N."/>
            <person name="Bonometti L."/>
            <person name="Westerberg I."/>
            <person name="Brannstrom I.O."/>
            <person name="Guillou S."/>
            <person name="Cros-Aarteil S."/>
            <person name="Calhoun S."/>
            <person name="Haridas S."/>
            <person name="Kuo A."/>
            <person name="Mondo S."/>
            <person name="Pangilinan J."/>
            <person name="Riley R."/>
            <person name="LaButti K."/>
            <person name="Andreopoulos B."/>
            <person name="Lipzen A."/>
            <person name="Chen C."/>
            <person name="Yan M."/>
            <person name="Daum C."/>
            <person name="Ng V."/>
            <person name="Clum A."/>
            <person name="Steindorff A."/>
            <person name="Ohm R.A."/>
            <person name="Martin F."/>
            <person name="Silar P."/>
            <person name="Natvig D.O."/>
            <person name="Lalanne C."/>
            <person name="Gautier V."/>
            <person name="Ament-Velasquez S.L."/>
            <person name="Kruys A."/>
            <person name="Hutchinson M.I."/>
            <person name="Powell A.J."/>
            <person name="Barry K."/>
            <person name="Miller A.N."/>
            <person name="Grigoriev I.V."/>
            <person name="Debuchy R."/>
            <person name="Gladieux P."/>
            <person name="Hiltunen Thoren M."/>
            <person name="Johannesson H."/>
        </authorList>
    </citation>
    <scope>NUCLEOTIDE SEQUENCE</scope>
    <source>
        <strain evidence="9">CBS 958.72</strain>
    </source>
</reference>